<evidence type="ECO:0000256" key="1">
    <source>
        <dbReference type="SAM" id="MobiDB-lite"/>
    </source>
</evidence>
<dbReference type="Pfam" id="PF01494">
    <property type="entry name" value="FAD_binding_3"/>
    <property type="match status" value="1"/>
</dbReference>
<dbReference type="GO" id="GO:0071949">
    <property type="term" value="F:FAD binding"/>
    <property type="evidence" value="ECO:0007669"/>
    <property type="project" value="InterPro"/>
</dbReference>
<dbReference type="GO" id="GO:0003959">
    <property type="term" value="F:NADPH dehydrogenase activity"/>
    <property type="evidence" value="ECO:0007669"/>
    <property type="project" value="InterPro"/>
</dbReference>
<evidence type="ECO:0000313" key="5">
    <source>
        <dbReference type="Proteomes" id="UP000032025"/>
    </source>
</evidence>
<dbReference type="AlphaFoldDB" id="A0A0C9MYC0"/>
<dbReference type="InterPro" id="IPR044152">
    <property type="entry name" value="YqjM-like"/>
</dbReference>
<dbReference type="PANTHER" id="PTHR43303">
    <property type="entry name" value="NADPH DEHYDROGENASE C23G7.10C-RELATED"/>
    <property type="match status" value="1"/>
</dbReference>
<dbReference type="GO" id="GO:0010181">
    <property type="term" value="F:FMN binding"/>
    <property type="evidence" value="ECO:0007669"/>
    <property type="project" value="InterPro"/>
</dbReference>
<reference evidence="4 5" key="1">
    <citation type="submission" date="2014-08" db="EMBL/GenBank/DDBJ databases">
        <title>Whole genome shotgun sequence of Sphingomonas paucimobilis NBRC 13935.</title>
        <authorList>
            <person name="Hosoyama A."/>
            <person name="Hashimoto M."/>
            <person name="Hosoyama Y."/>
            <person name="Noguchi M."/>
            <person name="Uohara A."/>
            <person name="Ohji S."/>
            <person name="Katano-Makiyama Y."/>
            <person name="Ichikawa N."/>
            <person name="Kimura A."/>
            <person name="Yamazoe A."/>
            <person name="Fujita N."/>
        </authorList>
    </citation>
    <scope>NUCLEOTIDE SEQUENCE [LARGE SCALE GENOMIC DNA]</scope>
    <source>
        <strain evidence="4 5">NBRC 13935</strain>
    </source>
</reference>
<dbReference type="Proteomes" id="UP000032025">
    <property type="component" value="Unassembled WGS sequence"/>
</dbReference>
<evidence type="ECO:0000259" key="3">
    <source>
        <dbReference type="Pfam" id="PF01494"/>
    </source>
</evidence>
<accession>A0A0C9MYC0</accession>
<comment type="caution">
    <text evidence="4">The sequence shown here is derived from an EMBL/GenBank/DDBJ whole genome shotgun (WGS) entry which is preliminary data.</text>
</comment>
<protein>
    <submittedName>
        <fullName evidence="4">DNA, contig: SP661</fullName>
    </submittedName>
</protein>
<proteinExistence type="predicted"/>
<dbReference type="SUPFAM" id="SSF51395">
    <property type="entry name" value="FMN-linked oxidoreductases"/>
    <property type="match status" value="1"/>
</dbReference>
<dbReference type="NCBIfam" id="NF006101">
    <property type="entry name" value="PRK08255.1"/>
    <property type="match status" value="1"/>
</dbReference>
<dbReference type="CDD" id="cd02932">
    <property type="entry name" value="OYE_YqiM_FMN"/>
    <property type="match status" value="1"/>
</dbReference>
<dbReference type="Pfam" id="PF00724">
    <property type="entry name" value="Oxidored_FMN"/>
    <property type="match status" value="1"/>
</dbReference>
<organism evidence="4 5">
    <name type="scientific">Sphingomonas paucimobilis NBRC 13935</name>
    <dbReference type="NCBI Taxonomy" id="1219050"/>
    <lineage>
        <taxon>Bacteria</taxon>
        <taxon>Pseudomonadati</taxon>
        <taxon>Pseudomonadota</taxon>
        <taxon>Alphaproteobacteria</taxon>
        <taxon>Sphingomonadales</taxon>
        <taxon>Sphingomonadaceae</taxon>
        <taxon>Sphingomonas</taxon>
    </lineage>
</organism>
<gene>
    <name evidence="4" type="ORF">SP6_61_00650</name>
</gene>
<dbReference type="Gene3D" id="3.50.50.60">
    <property type="entry name" value="FAD/NAD(P)-binding domain"/>
    <property type="match status" value="1"/>
</dbReference>
<dbReference type="Gene3D" id="3.20.20.70">
    <property type="entry name" value="Aldolase class I"/>
    <property type="match status" value="1"/>
</dbReference>
<feature type="domain" description="FAD-binding" evidence="3">
    <location>
        <begin position="5"/>
        <end position="324"/>
    </location>
</feature>
<feature type="region of interest" description="Disordered" evidence="1">
    <location>
        <begin position="502"/>
        <end position="524"/>
    </location>
</feature>
<dbReference type="EMBL" id="BBJS01000061">
    <property type="protein sequence ID" value="GAN15616.1"/>
    <property type="molecule type" value="Genomic_DNA"/>
</dbReference>
<dbReference type="Gene3D" id="3.30.9.20">
    <property type="match status" value="1"/>
</dbReference>
<dbReference type="InterPro" id="IPR013785">
    <property type="entry name" value="Aldolase_TIM"/>
</dbReference>
<dbReference type="InterPro" id="IPR002938">
    <property type="entry name" value="FAD-bd"/>
</dbReference>
<dbReference type="SUPFAM" id="SSF51905">
    <property type="entry name" value="FAD/NAD(P)-binding domain"/>
    <property type="match status" value="1"/>
</dbReference>
<dbReference type="PRINTS" id="PR00420">
    <property type="entry name" value="RNGMNOXGNASE"/>
</dbReference>
<feature type="domain" description="NADH:flavin oxidoreductase/NADH oxidase N-terminal" evidence="2">
    <location>
        <begin position="399"/>
        <end position="735"/>
    </location>
</feature>
<keyword evidence="5" id="KW-1185">Reference proteome</keyword>
<dbReference type="PANTHER" id="PTHR43303:SF3">
    <property type="entry name" value="BLR3436 PROTEIN"/>
    <property type="match status" value="1"/>
</dbReference>
<evidence type="ECO:0000259" key="2">
    <source>
        <dbReference type="Pfam" id="PF00724"/>
    </source>
</evidence>
<sequence length="812" mass="88671">MRIVCLGAGPAGLYFAISMKLRDPSHDVLVVERNSAGDTFGWGVVFSDQTLGNLRANDPVSAATIEAEFAHWDAIEVVVGDHVERSGGHGFIGIGRKRLLGILQDRARALGVRMAFDTEFDGDLDRWADYDLIVAADGINSRVRTAHADRLAVDIETRANRFIWLGTSRLFDAFTFLFEETPAGWIWAHAYRFDETRSTFIVECSETTWQGLGFDTMEQADAIAACERIFARHLDGAPLLINTGHLRGSAAWIRFRRVLCRQWSFNNVVLLGDAAHTAHFSIGSGTKLALEDAIKLAEVMSRPHVARDRTGMAAALADYQAERHVEVLKIQNSARNSTEWFETLDRYIGFDPKQFAYSLLTRSQRVSHENLRLRDPDWLDGVERWFAAQAGAEGGGPPMFVPYRLRDLTLPNRVVVSPVLTYAAGPDGMVGDFHLVHYGARAMGGAGLVATEMTAVSADGRVTPACPGLWSDAQVAAWRRITDFAHGQGGARMCVQLGHAGPRGATLPGSEQPDRPLPDGDWPLIAASDRPYRKGMRRPAAMTRADMDRVRDDFVAATRRAAAAGFDMIELQAGHGFLLSSFITPLMNRRADDYGGTLENRLRFPLEVVGAVRAAWGEARPLAVRISATDWAGEAGVTPTEAVAISAALRAAGADLIDVSAGETVPDARPVYGRMFQTPFSDRIRNDLHCPTVAVGNIYEADHVNAILAAGRADLVALGRPHLGDPNWTLRAAAQAGHAVSKPDVMRWATWPLLRIDNLARLYSITVADKEQVAQARQEKDAMTPPSPYAYGKCRPVAAPVSGLHRLSSSSL</sequence>
<dbReference type="GO" id="GO:0050661">
    <property type="term" value="F:NADP binding"/>
    <property type="evidence" value="ECO:0007669"/>
    <property type="project" value="InterPro"/>
</dbReference>
<dbReference type="InterPro" id="IPR036188">
    <property type="entry name" value="FAD/NAD-bd_sf"/>
</dbReference>
<evidence type="ECO:0000313" key="4">
    <source>
        <dbReference type="EMBL" id="GAN15616.1"/>
    </source>
</evidence>
<name>A0A0C9MYC0_SPHPI</name>
<dbReference type="InterPro" id="IPR001155">
    <property type="entry name" value="OxRdtase_FMN_N"/>
</dbReference>